<dbReference type="EMBL" id="JABXXO010000015">
    <property type="protein sequence ID" value="KAF7760194.1"/>
    <property type="molecule type" value="Genomic_DNA"/>
</dbReference>
<protein>
    <submittedName>
        <fullName evidence="1">Uncharacterized protein</fullName>
    </submittedName>
</protein>
<evidence type="ECO:0000313" key="1">
    <source>
        <dbReference type="EMBL" id="KAF7760194.1"/>
    </source>
</evidence>
<name>A0A8H7EVK0_AGABI</name>
<accession>A0A8H7EVK0</accession>
<proteinExistence type="predicted"/>
<evidence type="ECO:0000313" key="2">
    <source>
        <dbReference type="Proteomes" id="UP000629468"/>
    </source>
</evidence>
<dbReference type="AlphaFoldDB" id="A0A8H7EVK0"/>
<organism evidence="1 2">
    <name type="scientific">Agaricus bisporus var. burnettii</name>
    <dbReference type="NCBI Taxonomy" id="192524"/>
    <lineage>
        <taxon>Eukaryota</taxon>
        <taxon>Fungi</taxon>
        <taxon>Dikarya</taxon>
        <taxon>Basidiomycota</taxon>
        <taxon>Agaricomycotina</taxon>
        <taxon>Agaricomycetes</taxon>
        <taxon>Agaricomycetidae</taxon>
        <taxon>Agaricales</taxon>
        <taxon>Agaricineae</taxon>
        <taxon>Agaricaceae</taxon>
        <taxon>Agaricus</taxon>
    </lineage>
</organism>
<reference evidence="1 2" key="1">
    <citation type="journal article" name="Sci. Rep.">
        <title>Telomere-to-telomere assembled and centromere annotated genomes of the two main subspecies of the button mushroom Agaricus bisporus reveal especially polymorphic chromosome ends.</title>
        <authorList>
            <person name="Sonnenberg A.S.M."/>
            <person name="Sedaghat-Telgerd N."/>
            <person name="Lavrijssen B."/>
            <person name="Ohm R.A."/>
            <person name="Hendrickx P.M."/>
            <person name="Scholtmeijer K."/>
            <person name="Baars J.J.P."/>
            <person name="van Peer A."/>
        </authorList>
    </citation>
    <scope>NUCLEOTIDE SEQUENCE [LARGE SCALE GENOMIC DNA]</scope>
    <source>
        <strain evidence="1 2">H119_p4</strain>
    </source>
</reference>
<dbReference type="Proteomes" id="UP000629468">
    <property type="component" value="Unassembled WGS sequence"/>
</dbReference>
<sequence length="541" mass="61454">MLSTPVLPQEILALIVRLLRRNGQALLNLCLTSSCFLGEARNLLYSDIRIRKSRFTVSRNNNPILLEVAKSDKLFLTLTDHNTSLAALVQSFAYLTDFPCNNDEYMSLVNRAFRLINNVKHLTLCSDVVIPGLFDGCTFQLESLCCTATDSLKHTAGQNEICRFLSTQPNLKSLLLDWQQGPLPLTLCPKLETIRGGNKSIECLLPGRSTVRHLEWIRHETYRDLPIPIHKLSAELSNMTVLALGGINDRIPLKSLTPYLKSLGVLRLMGFAKGRGIDELEHDVSRLSKLRTFVWSTEKFRFSQSGPDQRSLGQDMEKQRTLTESWFTKMDTMGKLESLCCTATGTPTRAAAQDEICHFLSSQPNLKSILLDWPESPRPFTLKLDTTREVYHPLSTAALSNVTVLALKGMHDRIPLRSLIPYLNSLRVLRLMGFGDWGMVDLENNLPKLSKLHTFVWSSGSFRLSYSNRDEYSLGQGREQQKRLTDRWFTKMDTLDKVYFQACDIRFGVGCYTCWRRGDNEPVYVDHKETLVANGLSFWFG</sequence>
<gene>
    <name evidence="1" type="ORF">Agabi119p4_10870</name>
</gene>
<comment type="caution">
    <text evidence="1">The sequence shown here is derived from an EMBL/GenBank/DDBJ whole genome shotgun (WGS) entry which is preliminary data.</text>
</comment>